<reference evidence="2 3" key="1">
    <citation type="submission" date="2020-03" db="EMBL/GenBank/DDBJ databases">
        <authorList>
            <person name="Wang L."/>
            <person name="He N."/>
            <person name="Li Y."/>
            <person name="Fang Y."/>
            <person name="Zhang F."/>
        </authorList>
    </citation>
    <scope>NUCLEOTIDE SEQUENCE [LARGE SCALE GENOMIC DNA]</scope>
    <source>
        <strain evidence="3">hsmgli-8</strain>
    </source>
</reference>
<evidence type="ECO:0000259" key="1">
    <source>
        <dbReference type="Pfam" id="PF20178"/>
    </source>
</evidence>
<comment type="caution">
    <text evidence="2">The sequence shown here is derived from an EMBL/GenBank/DDBJ whole genome shotgun (WGS) entry which is preliminary data.</text>
</comment>
<proteinExistence type="predicted"/>
<sequence>MDEIDPLSRLNALDEELKQGMRQLPTLFDTLSQRFKDAVPGDLGDVPLDQLYLEQAPLTHHICRIALGEAVTDGRIQRIHRDGFTPVTEEQNRWVHRFLSTTVPDARQIYLDALTRYWTITQVKGQAIRHWLKQLCRAQLHAQAHLRSLDRTLSTSAAEQVRYLTDDHAQALWRGLLVLHSDTTRWMLPGAFVLAWHDPRRFPHEPVLLNTLAYGLETFDSLTSLHQALAERLEDDRQGDALRMALDPERRHASLRLTALTFEPIKGDLFAHLQAQLERRQRAAVSQAWEQAHTHFQLHDLDSASAHLAQAADLVELLSSQHLRVTRYVQLLERDMPHWMHGLSQAQLLELIIAMRELGLATANAIAPGLPSHREFANPEWLQHYARRELIKALRDLGITLPPERIIITVTSGASIGPLVNPLAPSGSVAARRPDHTGPSISLTAQSRTLVDLALENISPLDFDYLLTAQISDDNGHPIEGLTAAKVRGVVRRTNVGGSYGRYLLKRLRYGPEAQWRQERHARLMRAKLRSEALKARYRDQLGSDERPWMWIETVLNNPLPANRPPVDNEAIGVWQLLIRSTPLDGVYLIGPEETAQARPVLLYASNSPTRQSWHWFSDRQAVASRWLNAPINKDYILNHIALAERDAIGRLLGTPILATLVSAHKIKGDFFNNAYRSETRLTMANADALSASNQEVNLQTFTDVAVTLTEVVCMFLPGRIAGVFALTRALWAFSRAYMAIGEEPPEVVLLHAFDGYANLFEASVALATSPLFGKLVRRVPMGTPVPLQTHYALKDQHIHLHYHLATVYAEQVYEAYSENGNSTFFIQDRDGRQYEVLHDGEHWRVVDARMPQAMHKPVVRKNADGEWEMIEDLHWYGITPDIPALLREIELTDPPSGVTPGRPVSIQGRLYVRIGQSVMAVRASLLPDRYTVTIPQRQDSVSTLTMVLRYTEGAGWQAKVRQSNLSSEWFSL</sequence>
<dbReference type="Proteomes" id="UP000746535">
    <property type="component" value="Unassembled WGS sequence"/>
</dbReference>
<dbReference type="InterPro" id="IPR046673">
    <property type="entry name" value="ToxA_N"/>
</dbReference>
<dbReference type="EMBL" id="JAAVJI010000010">
    <property type="protein sequence ID" value="NJP02399.1"/>
    <property type="molecule type" value="Genomic_DNA"/>
</dbReference>
<name>A0ABX0YG53_9PSED</name>
<dbReference type="Pfam" id="PF20178">
    <property type="entry name" value="ToxA_N"/>
    <property type="match status" value="1"/>
</dbReference>
<accession>A0ABX0YG53</accession>
<feature type="domain" description="Dermonecrotic toxin N-terminal" evidence="1">
    <location>
        <begin position="382"/>
        <end position="643"/>
    </location>
</feature>
<gene>
    <name evidence="2" type="ORF">HBH25_16240</name>
</gene>
<evidence type="ECO:0000313" key="3">
    <source>
        <dbReference type="Proteomes" id="UP000746535"/>
    </source>
</evidence>
<dbReference type="RefSeq" id="WP_168084982.1">
    <property type="nucleotide sequence ID" value="NZ_JAAVJI010000010.1"/>
</dbReference>
<keyword evidence="3" id="KW-1185">Reference proteome</keyword>
<protein>
    <recommendedName>
        <fullName evidence="1">Dermonecrotic toxin N-terminal domain-containing protein</fullName>
    </recommendedName>
</protein>
<evidence type="ECO:0000313" key="2">
    <source>
        <dbReference type="EMBL" id="NJP02399.1"/>
    </source>
</evidence>
<organism evidence="2 3">
    <name type="scientific">Pseudomonas quercus</name>
    <dbReference type="NCBI Taxonomy" id="2722792"/>
    <lineage>
        <taxon>Bacteria</taxon>
        <taxon>Pseudomonadati</taxon>
        <taxon>Pseudomonadota</taxon>
        <taxon>Gammaproteobacteria</taxon>
        <taxon>Pseudomonadales</taxon>
        <taxon>Pseudomonadaceae</taxon>
        <taxon>Pseudomonas</taxon>
    </lineage>
</organism>